<keyword evidence="3" id="KW-0119">Carbohydrate metabolism</keyword>
<dbReference type="InterPro" id="IPR008183">
    <property type="entry name" value="Aldose_1/G6P_1-epimerase"/>
</dbReference>
<dbReference type="InterPro" id="IPR014718">
    <property type="entry name" value="GH-type_carb-bd"/>
</dbReference>
<gene>
    <name evidence="5" type="ORF">TRSC58_06876</name>
</gene>
<evidence type="ECO:0000256" key="1">
    <source>
        <dbReference type="ARBA" id="ARBA00006206"/>
    </source>
</evidence>
<evidence type="ECO:0000256" key="3">
    <source>
        <dbReference type="ARBA" id="ARBA00023277"/>
    </source>
</evidence>
<dbReference type="EMBL" id="AUPL01006876">
    <property type="protein sequence ID" value="ESL05475.1"/>
    <property type="molecule type" value="Genomic_DNA"/>
</dbReference>
<dbReference type="GO" id="GO:0006006">
    <property type="term" value="P:glucose metabolic process"/>
    <property type="evidence" value="ECO:0007669"/>
    <property type="project" value="TreeGrafter"/>
</dbReference>
<proteinExistence type="inferred from homology"/>
<keyword evidence="2" id="KW-0413">Isomerase</keyword>
<evidence type="ECO:0000256" key="2">
    <source>
        <dbReference type="ARBA" id="ARBA00023235"/>
    </source>
</evidence>
<dbReference type="Pfam" id="PF01263">
    <property type="entry name" value="Aldose_epim"/>
    <property type="match status" value="1"/>
</dbReference>
<dbReference type="Proteomes" id="UP000031737">
    <property type="component" value="Unassembled WGS sequence"/>
</dbReference>
<evidence type="ECO:0000313" key="6">
    <source>
        <dbReference type="Proteomes" id="UP000031737"/>
    </source>
</evidence>
<comment type="caution">
    <text evidence="5">The sequence shown here is derived from an EMBL/GenBank/DDBJ whole genome shotgun (WGS) entry which is preliminary data.</text>
</comment>
<organism evidence="5 6">
    <name type="scientific">Trypanosoma rangeli SC58</name>
    <dbReference type="NCBI Taxonomy" id="429131"/>
    <lineage>
        <taxon>Eukaryota</taxon>
        <taxon>Discoba</taxon>
        <taxon>Euglenozoa</taxon>
        <taxon>Kinetoplastea</taxon>
        <taxon>Metakinetoplastina</taxon>
        <taxon>Trypanosomatida</taxon>
        <taxon>Trypanosomatidae</taxon>
        <taxon>Trypanosoma</taxon>
        <taxon>Herpetosoma</taxon>
    </lineage>
</organism>
<dbReference type="GO" id="GO:0033499">
    <property type="term" value="P:galactose catabolic process via UDP-galactose, Leloir pathway"/>
    <property type="evidence" value="ECO:0007669"/>
    <property type="project" value="TreeGrafter"/>
</dbReference>
<evidence type="ECO:0000313" key="5">
    <source>
        <dbReference type="EMBL" id="ESL05475.1"/>
    </source>
</evidence>
<dbReference type="PANTHER" id="PTHR10091">
    <property type="entry name" value="ALDOSE-1-EPIMERASE"/>
    <property type="match status" value="1"/>
</dbReference>
<sequence length="427" mass="48007">MLPCHFFLFIYFFFGLCTHRTSQKFKNVFFVFCTSSKKRRPKSQRGVKCAMSLSLRVEKFGPGKRIHLHSPLLRCAFVTLGASINSIKVWDAQRSRWVEVHCAYPGPEETAEDTDYMGCTVGRFAGRISGGKLTLDGEEFNVSRKPGSPHSVHGGAEGYDRRHWSFLPVETADVVGVRFSLVSPHMDQGLPAELRIFVFYYIERKRPAALHTEYSAFIPEGSPADTTVVNIFNHAYWNLNGVPDANTASNPRWKQPEKVYNMVLKMPCSRVAEGDAAAIPTGVLKDVTGTCLDFRRGKPLGEDIDNQAVLGRNPCGYDHPFLVDGWEAKSKQRTLLNAEAYSPSSRIRMRVYSTFPCMWMHTVNGKPGDANGERGKRYGRHVAVGLEPQYLPDSPKHPTFPSTTLRKGEVYFERQVNEFAVLSGSHM</sequence>
<name>A0A061ITY1_TRYRA</name>
<dbReference type="OrthoDB" id="274691at2759"/>
<dbReference type="PANTHER" id="PTHR10091:SF0">
    <property type="entry name" value="GALACTOSE MUTAROTASE"/>
    <property type="match status" value="1"/>
</dbReference>
<dbReference type="InterPro" id="IPR047215">
    <property type="entry name" value="Galactose_mutarotase-like"/>
</dbReference>
<feature type="chain" id="PRO_5001605649" evidence="4">
    <location>
        <begin position="24"/>
        <end position="427"/>
    </location>
</feature>
<dbReference type="VEuPathDB" id="TriTrypDB:TRSC58_06876"/>
<keyword evidence="4" id="KW-0732">Signal</keyword>
<dbReference type="GO" id="GO:0030246">
    <property type="term" value="F:carbohydrate binding"/>
    <property type="evidence" value="ECO:0007669"/>
    <property type="project" value="InterPro"/>
</dbReference>
<feature type="signal peptide" evidence="4">
    <location>
        <begin position="1"/>
        <end position="23"/>
    </location>
</feature>
<dbReference type="CDD" id="cd09019">
    <property type="entry name" value="galactose_mutarotase_like"/>
    <property type="match status" value="1"/>
</dbReference>
<reference evidence="5 6" key="1">
    <citation type="submission" date="2013-07" db="EMBL/GenBank/DDBJ databases">
        <authorList>
            <person name="Stoco P.H."/>
            <person name="Wagner G."/>
            <person name="Gerber A."/>
            <person name="Zaha A."/>
            <person name="Thompson C."/>
            <person name="Bartholomeu D.C."/>
            <person name="Luckemeyer D.D."/>
            <person name="Bahia D."/>
            <person name="Loreto E."/>
            <person name="Prestes E.B."/>
            <person name="Lima F.M."/>
            <person name="Rodrigues-Luiz G."/>
            <person name="Vallejo G.A."/>
            <person name="Filho J.F."/>
            <person name="Monteiro K.M."/>
            <person name="Tyler K.M."/>
            <person name="de Almeida L.G."/>
            <person name="Ortiz M.F."/>
            <person name="Siervo M.A."/>
            <person name="de Moraes M.H."/>
            <person name="Cunha O.L."/>
            <person name="Mendonca-Neto R."/>
            <person name="Silva R."/>
            <person name="Teixeira S.M."/>
            <person name="Murta S.M."/>
            <person name="Sincero T.C."/>
            <person name="Mendes T.A."/>
            <person name="Urmenyi T.P."/>
            <person name="Silva V.G."/>
            <person name="da Rocha W.D."/>
            <person name="Andersson B."/>
            <person name="Romanha A.J."/>
            <person name="Steindel M."/>
            <person name="de Vasconcelos A.T."/>
            <person name="Grisard E.C."/>
        </authorList>
    </citation>
    <scope>NUCLEOTIDE SEQUENCE [LARGE SCALE GENOMIC DNA]</scope>
    <source>
        <strain evidence="5 6">SC58</strain>
    </source>
</reference>
<dbReference type="GO" id="GO:0004034">
    <property type="term" value="F:aldose 1-epimerase activity"/>
    <property type="evidence" value="ECO:0007669"/>
    <property type="project" value="TreeGrafter"/>
</dbReference>
<dbReference type="Gene3D" id="2.70.98.10">
    <property type="match status" value="1"/>
</dbReference>
<dbReference type="InterPro" id="IPR011013">
    <property type="entry name" value="Gal_mutarotase_sf_dom"/>
</dbReference>
<dbReference type="AlphaFoldDB" id="A0A061ITY1"/>
<evidence type="ECO:0000256" key="4">
    <source>
        <dbReference type="SAM" id="SignalP"/>
    </source>
</evidence>
<keyword evidence="6" id="KW-1185">Reference proteome</keyword>
<comment type="similarity">
    <text evidence="1">Belongs to the aldose epimerase family.</text>
</comment>
<dbReference type="SUPFAM" id="SSF74650">
    <property type="entry name" value="Galactose mutarotase-like"/>
    <property type="match status" value="1"/>
</dbReference>
<protein>
    <submittedName>
        <fullName evidence="5">Aldose 1-epimerase</fullName>
    </submittedName>
</protein>
<accession>A0A061ITY1</accession>